<dbReference type="PANTHER" id="PTHR33488">
    <property type="entry name" value="ZGC:162509"/>
    <property type="match status" value="1"/>
</dbReference>
<evidence type="ECO:0000313" key="3">
    <source>
        <dbReference type="EMBL" id="PYI11396.1"/>
    </source>
</evidence>
<feature type="region of interest" description="Disordered" evidence="2">
    <location>
        <begin position="354"/>
        <end position="373"/>
    </location>
</feature>
<feature type="region of interest" description="Disordered" evidence="2">
    <location>
        <begin position="305"/>
        <end position="331"/>
    </location>
</feature>
<dbReference type="Proteomes" id="UP000248423">
    <property type="component" value="Unassembled WGS sequence"/>
</dbReference>
<dbReference type="OrthoDB" id="5406275at2759"/>
<sequence>MALTVAHKETLDLLAREEQAQKATVTKIVEDLKASEFFRQNWDNLLLAAPNCLELLGNCNAIASTRGAAQVTITPPPNGFKYLAGYTELSGALADVASQGSRSFTTAAIAMTTVNSESVATIDHVKIIVKNLADPHAPMYSVQLHLNALQKSAERCREEAVKIEGAMALWKEFVSELYVACSAQSSKVQTASLDAKSKEQLAKEALEFQKQRETAIEAQCEEMKTQLNDAKEEYKQALRDMPKGIDMVGQQILLGLGQAANSAITIGATAAAAYVSPMSGFSNGAKALSAEVEKWAPEIKKVAAATGGSTTTSSSEPAAGEAAPATGDKQPTRMAIVKKASLFAKLKAPFARKAKPEGDAAADPAAGSTTYDLSGSFSRKDPALGIISSVKANVDAVKEILVGSPEGIRWEATQPPKDPAKGTATELDRLHFNLTRILKSFTPMKGGLASQLTMAVLQEAIAVAKELQAEAAKSSTMGAAARVDRNSTTYEDWDDRISRCASAALKVNELAKTTAGGIANGQSITAAPPSGDSKVAAINEQTSANQASIAEAALKSATASMKSTQEIYQARMEYYKDAQDKVMEVKRQLQEARAEVNKYHADQANLEQVMKILVTTIGYLIELKDRITRLVTFFSGLAVMVKTCVNNYVEPFKGEIEAFAHANQSKAGLYANYYRDIIFQMAMQIYSNFSLYTDITSMYLQVHRRCIEPGLVLVDNLSIRNLDPEKEEAVFAKKLAELKTFCTDAENTVTEVVKTQQNKIINSLQSRVTALSQSIDKFPQQYRPDQDTVDAIKMGTTLALEDMKEEVAATPSGVLSTFGTQGEMEW</sequence>
<dbReference type="PANTHER" id="PTHR33488:SF2">
    <property type="entry name" value="EARLY ENDOSOME ANTIGEN 1-LIKE"/>
    <property type="match status" value="1"/>
</dbReference>
<feature type="coiled-coil region" evidence="1">
    <location>
        <begin position="575"/>
        <end position="609"/>
    </location>
</feature>
<gene>
    <name evidence="3" type="ORF">BO78DRAFT_413862</name>
</gene>
<dbReference type="AlphaFoldDB" id="A0A319EMB3"/>
<feature type="coiled-coil region" evidence="1">
    <location>
        <begin position="198"/>
        <end position="240"/>
    </location>
</feature>
<dbReference type="EMBL" id="KZ826318">
    <property type="protein sequence ID" value="PYI11396.1"/>
    <property type="molecule type" value="Genomic_DNA"/>
</dbReference>
<keyword evidence="4" id="KW-1185">Reference proteome</keyword>
<dbReference type="STRING" id="1448318.A0A319EMB3"/>
<evidence type="ECO:0000256" key="2">
    <source>
        <dbReference type="SAM" id="MobiDB-lite"/>
    </source>
</evidence>
<protein>
    <submittedName>
        <fullName evidence="3">Uncharacterized protein</fullName>
    </submittedName>
</protein>
<name>A0A319EMB3_ASPSB</name>
<reference evidence="3 4" key="1">
    <citation type="submission" date="2018-02" db="EMBL/GenBank/DDBJ databases">
        <title>The genomes of Aspergillus section Nigri reveals drivers in fungal speciation.</title>
        <authorList>
            <consortium name="DOE Joint Genome Institute"/>
            <person name="Vesth T.C."/>
            <person name="Nybo J."/>
            <person name="Theobald S."/>
            <person name="Brandl J."/>
            <person name="Frisvad J.C."/>
            <person name="Nielsen K.F."/>
            <person name="Lyhne E.K."/>
            <person name="Kogle M.E."/>
            <person name="Kuo A."/>
            <person name="Riley R."/>
            <person name="Clum A."/>
            <person name="Nolan M."/>
            <person name="Lipzen A."/>
            <person name="Salamov A."/>
            <person name="Henrissat B."/>
            <person name="Wiebenga A."/>
            <person name="De vries R.P."/>
            <person name="Grigoriev I.V."/>
            <person name="Mortensen U.H."/>
            <person name="Andersen M.R."/>
            <person name="Baker S.E."/>
        </authorList>
    </citation>
    <scope>NUCLEOTIDE SEQUENCE [LARGE SCALE GENOMIC DNA]</scope>
    <source>
        <strain evidence="3 4">CBS 121057</strain>
    </source>
</reference>
<keyword evidence="1" id="KW-0175">Coiled coil</keyword>
<evidence type="ECO:0000256" key="1">
    <source>
        <dbReference type="SAM" id="Coils"/>
    </source>
</evidence>
<organism evidence="3 4">
    <name type="scientific">Aspergillus sclerotiicarbonarius (strain CBS 121057 / IBT 28362)</name>
    <dbReference type="NCBI Taxonomy" id="1448318"/>
    <lineage>
        <taxon>Eukaryota</taxon>
        <taxon>Fungi</taxon>
        <taxon>Dikarya</taxon>
        <taxon>Ascomycota</taxon>
        <taxon>Pezizomycotina</taxon>
        <taxon>Eurotiomycetes</taxon>
        <taxon>Eurotiomycetidae</taxon>
        <taxon>Eurotiales</taxon>
        <taxon>Aspergillaceae</taxon>
        <taxon>Aspergillus</taxon>
        <taxon>Aspergillus subgen. Circumdati</taxon>
    </lineage>
</organism>
<evidence type="ECO:0000313" key="4">
    <source>
        <dbReference type="Proteomes" id="UP000248423"/>
    </source>
</evidence>
<feature type="compositionally biased region" description="Low complexity" evidence="2">
    <location>
        <begin position="305"/>
        <end position="327"/>
    </location>
</feature>
<dbReference type="VEuPathDB" id="FungiDB:BO78DRAFT_413862"/>
<proteinExistence type="predicted"/>
<accession>A0A319EMB3</accession>